<dbReference type="OrthoDB" id="9815110at2"/>
<dbReference type="GO" id="GO:0016301">
    <property type="term" value="F:kinase activity"/>
    <property type="evidence" value="ECO:0007669"/>
    <property type="project" value="InterPro"/>
</dbReference>
<dbReference type="InterPro" id="IPR016064">
    <property type="entry name" value="NAD/diacylglycerol_kinase_sf"/>
</dbReference>
<reference evidence="3 4" key="1">
    <citation type="journal article" date="2014" name="Genome Announc.">
        <title>Draft Genome Sequence of Lutibaculum baratangense Strain AMV1T, Isolated from a Mud Volcano in Andamans, India.</title>
        <authorList>
            <person name="Singh A."/>
            <person name="Sreenivas A."/>
            <person name="Sathyanarayana Reddy G."/>
            <person name="Pinnaka A.K."/>
            <person name="Shivaji S."/>
        </authorList>
    </citation>
    <scope>NUCLEOTIDE SEQUENCE [LARGE SCALE GENOMIC DNA]</scope>
    <source>
        <strain evidence="3 4">AMV1</strain>
    </source>
</reference>
<dbReference type="EMBL" id="AWXZ01000040">
    <property type="protein sequence ID" value="ESR22564.1"/>
    <property type="molecule type" value="Genomic_DNA"/>
</dbReference>
<dbReference type="Proteomes" id="UP000017819">
    <property type="component" value="Unassembled WGS sequence"/>
</dbReference>
<dbReference type="AlphaFoldDB" id="V4RAY5"/>
<dbReference type="STRING" id="631454.N177_3700"/>
<feature type="compositionally biased region" description="Basic and acidic residues" evidence="1">
    <location>
        <begin position="300"/>
        <end position="312"/>
    </location>
</feature>
<organism evidence="3 4">
    <name type="scientific">Lutibaculum baratangense AMV1</name>
    <dbReference type="NCBI Taxonomy" id="631454"/>
    <lineage>
        <taxon>Bacteria</taxon>
        <taxon>Pseudomonadati</taxon>
        <taxon>Pseudomonadota</taxon>
        <taxon>Alphaproteobacteria</taxon>
        <taxon>Hyphomicrobiales</taxon>
        <taxon>Tepidamorphaceae</taxon>
        <taxon>Lutibaculum</taxon>
    </lineage>
</organism>
<feature type="region of interest" description="Disordered" evidence="1">
    <location>
        <begin position="298"/>
        <end position="319"/>
    </location>
</feature>
<dbReference type="InterPro" id="IPR045540">
    <property type="entry name" value="YegS/DAGK_C"/>
</dbReference>
<dbReference type="eggNOG" id="COG1597">
    <property type="taxonomic scope" value="Bacteria"/>
</dbReference>
<dbReference type="InterPro" id="IPR017438">
    <property type="entry name" value="ATP-NAD_kinase_N"/>
</dbReference>
<proteinExistence type="predicted"/>
<dbReference type="Gene3D" id="2.60.200.40">
    <property type="match status" value="1"/>
</dbReference>
<evidence type="ECO:0000313" key="4">
    <source>
        <dbReference type="Proteomes" id="UP000017819"/>
    </source>
</evidence>
<dbReference type="PROSITE" id="PS50146">
    <property type="entry name" value="DAGK"/>
    <property type="match status" value="1"/>
</dbReference>
<gene>
    <name evidence="3" type="ORF">N177_3700</name>
</gene>
<sequence>MRIAIIVNEGAGHGAGAAALEARAAGLLNERGHEVVPVPAGELAGRIESARDGPAEIVLVGGGDGTLNLAASLLAGSGKALAIWPLGTANLLARDLRVPLSRDAAVLALSESERQEIDLGEVNGRIFLSKCMIGATSSLSSMRKRLKARLGSRPWVGLLAAFLILFRPSPRLALVAETAEGRQSLRVRVVAVLNNEYDEGRGRVFARSRLDRGLLTMYLAKRISPAGLLRIVGGMAVGRWKKADILSYRTIREITIHSRRRLLHVTVDGDLVRMAPPLRFSVRPKALAVMVPRRRALASGRDHNDESGENRCGRGGVGT</sequence>
<evidence type="ECO:0000256" key="1">
    <source>
        <dbReference type="SAM" id="MobiDB-lite"/>
    </source>
</evidence>
<evidence type="ECO:0000259" key="2">
    <source>
        <dbReference type="PROSITE" id="PS50146"/>
    </source>
</evidence>
<dbReference type="SUPFAM" id="SSF111331">
    <property type="entry name" value="NAD kinase/diacylglycerol kinase-like"/>
    <property type="match status" value="1"/>
</dbReference>
<dbReference type="Gene3D" id="3.40.50.10330">
    <property type="entry name" value="Probable inorganic polyphosphate/atp-NAD kinase, domain 1"/>
    <property type="match status" value="1"/>
</dbReference>
<dbReference type="RefSeq" id="WP_023433810.1">
    <property type="nucleotide sequence ID" value="NZ_AWXZ01000040.1"/>
</dbReference>
<feature type="domain" description="DAGKc" evidence="2">
    <location>
        <begin position="1"/>
        <end position="126"/>
    </location>
</feature>
<name>V4RAY5_9HYPH</name>
<dbReference type="Pfam" id="PF00781">
    <property type="entry name" value="DAGK_cat"/>
    <property type="match status" value="1"/>
</dbReference>
<keyword evidence="4" id="KW-1185">Reference proteome</keyword>
<comment type="caution">
    <text evidence="3">The sequence shown here is derived from an EMBL/GenBank/DDBJ whole genome shotgun (WGS) entry which is preliminary data.</text>
</comment>
<accession>V4RAY5</accession>
<evidence type="ECO:0000313" key="3">
    <source>
        <dbReference type="EMBL" id="ESR22564.1"/>
    </source>
</evidence>
<protein>
    <submittedName>
        <fullName evidence="3">Transcription regulator</fullName>
    </submittedName>
</protein>
<dbReference type="InterPro" id="IPR001206">
    <property type="entry name" value="Diacylglycerol_kinase_cat_dom"/>
</dbReference>
<dbReference type="Pfam" id="PF19279">
    <property type="entry name" value="YegS_C"/>
    <property type="match status" value="1"/>
</dbReference>